<reference evidence="1" key="1">
    <citation type="submission" date="2021-02" db="EMBL/GenBank/DDBJ databases">
        <authorList>
            <person name="Nowell W R."/>
        </authorList>
    </citation>
    <scope>NUCLEOTIDE SEQUENCE</scope>
</reference>
<feature type="non-terminal residue" evidence="1">
    <location>
        <position position="27"/>
    </location>
</feature>
<keyword evidence="2" id="KW-1185">Reference proteome</keyword>
<evidence type="ECO:0000313" key="1">
    <source>
        <dbReference type="EMBL" id="CAF4713412.1"/>
    </source>
</evidence>
<protein>
    <submittedName>
        <fullName evidence="1">Uncharacterized protein</fullName>
    </submittedName>
</protein>
<evidence type="ECO:0000313" key="2">
    <source>
        <dbReference type="Proteomes" id="UP000663866"/>
    </source>
</evidence>
<gene>
    <name evidence="1" type="ORF">OVN521_LOCUS48821</name>
</gene>
<dbReference type="AlphaFoldDB" id="A0A821J5J0"/>
<dbReference type="Proteomes" id="UP000663866">
    <property type="component" value="Unassembled WGS sequence"/>
</dbReference>
<accession>A0A821J5J0</accession>
<organism evidence="1 2">
    <name type="scientific">Rotaria magnacalcarata</name>
    <dbReference type="NCBI Taxonomy" id="392030"/>
    <lineage>
        <taxon>Eukaryota</taxon>
        <taxon>Metazoa</taxon>
        <taxon>Spiralia</taxon>
        <taxon>Gnathifera</taxon>
        <taxon>Rotifera</taxon>
        <taxon>Eurotatoria</taxon>
        <taxon>Bdelloidea</taxon>
        <taxon>Philodinida</taxon>
        <taxon>Philodinidae</taxon>
        <taxon>Rotaria</taxon>
    </lineage>
</organism>
<proteinExistence type="predicted"/>
<comment type="caution">
    <text evidence="1">The sequence shown here is derived from an EMBL/GenBank/DDBJ whole genome shotgun (WGS) entry which is preliminary data.</text>
</comment>
<dbReference type="EMBL" id="CAJOBG010103658">
    <property type="protein sequence ID" value="CAF4713412.1"/>
    <property type="molecule type" value="Genomic_DNA"/>
</dbReference>
<sequence length="27" mass="2818">MLPPTEASEAVNEAFAKPTSHGYVPAC</sequence>
<name>A0A821J5J0_9BILA</name>